<dbReference type="PANTHER" id="PTHR42850:SF2">
    <property type="entry name" value="BLL5683 PROTEIN"/>
    <property type="match status" value="1"/>
</dbReference>
<comment type="cofactor">
    <cofactor evidence="2">
        <name>a divalent metal cation</name>
        <dbReference type="ChEBI" id="CHEBI:60240"/>
    </cofactor>
</comment>
<evidence type="ECO:0000313" key="5">
    <source>
        <dbReference type="Proteomes" id="UP000075737"/>
    </source>
</evidence>
<protein>
    <recommendedName>
        <fullName evidence="2">Phosphoesterase</fullName>
        <ecNumber evidence="2">3.1.4.-</ecNumber>
    </recommendedName>
</protein>
<dbReference type="EC" id="3.1.4.-" evidence="2"/>
<evidence type="ECO:0000256" key="2">
    <source>
        <dbReference type="RuleBase" id="RU362039"/>
    </source>
</evidence>
<reference evidence="4 5" key="1">
    <citation type="submission" date="2015-12" db="EMBL/GenBank/DDBJ databases">
        <title>Draft genome of Thermovenabulum gondwanense isolated from a red thermophilic microbial mat colonisisng an outflow channel of a bore well.</title>
        <authorList>
            <person name="Patel B.K."/>
        </authorList>
    </citation>
    <scope>NUCLEOTIDE SEQUENCE [LARGE SCALE GENOMIC DNA]</scope>
    <source>
        <strain evidence="4 5">R270</strain>
    </source>
</reference>
<evidence type="ECO:0000313" key="4">
    <source>
        <dbReference type="EMBL" id="KYO66513.1"/>
    </source>
</evidence>
<proteinExistence type="inferred from homology"/>
<dbReference type="CDD" id="cd00838">
    <property type="entry name" value="MPP_superfamily"/>
    <property type="match status" value="1"/>
</dbReference>
<gene>
    <name evidence="4" type="ORF">ATZ99_11410</name>
</gene>
<dbReference type="InterPro" id="IPR050126">
    <property type="entry name" value="Ap4A_hydrolase"/>
</dbReference>
<keyword evidence="5" id="KW-1185">Reference proteome</keyword>
<name>A0A162MKV3_9FIRM</name>
<dbReference type="Proteomes" id="UP000075737">
    <property type="component" value="Unassembled WGS sequence"/>
</dbReference>
<dbReference type="Gene3D" id="3.60.21.10">
    <property type="match status" value="1"/>
</dbReference>
<comment type="caution">
    <text evidence="4">The sequence shown here is derived from an EMBL/GenBank/DDBJ whole genome shotgun (WGS) entry which is preliminary data.</text>
</comment>
<dbReference type="GO" id="GO:0005737">
    <property type="term" value="C:cytoplasm"/>
    <property type="evidence" value="ECO:0007669"/>
    <property type="project" value="TreeGrafter"/>
</dbReference>
<keyword evidence="2" id="KW-0479">Metal-binding</keyword>
<dbReference type="PANTHER" id="PTHR42850">
    <property type="entry name" value="METALLOPHOSPHOESTERASE"/>
    <property type="match status" value="1"/>
</dbReference>
<dbReference type="STRING" id="520767.ATZ99_11410"/>
<dbReference type="PATRIC" id="fig|520767.4.peg.1243"/>
<dbReference type="InterPro" id="IPR011152">
    <property type="entry name" value="Pesterase_MJ0912"/>
</dbReference>
<dbReference type="GO" id="GO:0046872">
    <property type="term" value="F:metal ion binding"/>
    <property type="evidence" value="ECO:0007669"/>
    <property type="project" value="UniProtKB-KW"/>
</dbReference>
<feature type="domain" description="Calcineurin-like phosphoesterase" evidence="3">
    <location>
        <begin position="1"/>
        <end position="188"/>
    </location>
</feature>
<sequence length="244" mass="27659">MKIAVFSDVHSNFEALKAVLEDIKLYNPDKILCLGDLVGYGASPNEVVELIREESIATVMGNYDEAVGFRKMVCGCDYKTEEEAMLGGISLSWTSENIKEENREFLKNLPRKVEFEAEGYKILAVHGSPERTNEYLFEDTSPERLIKFFEENHCHILLCGHTHIPYVKTLKDRFVINAGSVGKPKPEQGKNKFSKDATWVFMEIKPGELTFKIMKVPYDFEKSAGLIEERGLPKLFANLVRGIA</sequence>
<dbReference type="AlphaFoldDB" id="A0A162MKV3"/>
<dbReference type="EMBL" id="LOHZ01000027">
    <property type="protein sequence ID" value="KYO66513.1"/>
    <property type="molecule type" value="Genomic_DNA"/>
</dbReference>
<dbReference type="RefSeq" id="WP_068748270.1">
    <property type="nucleotide sequence ID" value="NZ_LOHZ01000027.1"/>
</dbReference>
<dbReference type="InterPro" id="IPR029052">
    <property type="entry name" value="Metallo-depent_PP-like"/>
</dbReference>
<comment type="similarity">
    <text evidence="1 2">Belongs to the metallophosphoesterase superfamily. YfcE family.</text>
</comment>
<evidence type="ECO:0000259" key="3">
    <source>
        <dbReference type="Pfam" id="PF12850"/>
    </source>
</evidence>
<organism evidence="4 5">
    <name type="scientific">Thermovenabulum gondwanense</name>
    <dbReference type="NCBI Taxonomy" id="520767"/>
    <lineage>
        <taxon>Bacteria</taxon>
        <taxon>Bacillati</taxon>
        <taxon>Bacillota</taxon>
        <taxon>Clostridia</taxon>
        <taxon>Thermosediminibacterales</taxon>
        <taxon>Thermosediminibacteraceae</taxon>
        <taxon>Thermovenabulum</taxon>
    </lineage>
</organism>
<accession>A0A162MKV3</accession>
<evidence type="ECO:0000256" key="1">
    <source>
        <dbReference type="ARBA" id="ARBA00008950"/>
    </source>
</evidence>
<dbReference type="InterPro" id="IPR000979">
    <property type="entry name" value="Phosphodiesterase_MJ0936/Vps29"/>
</dbReference>
<dbReference type="GO" id="GO:0016791">
    <property type="term" value="F:phosphatase activity"/>
    <property type="evidence" value="ECO:0007669"/>
    <property type="project" value="TreeGrafter"/>
</dbReference>
<dbReference type="PIRSF" id="PIRSF000883">
    <property type="entry name" value="Pesterase_MJ0912"/>
    <property type="match status" value="1"/>
</dbReference>
<dbReference type="OrthoDB" id="9800565at2"/>
<dbReference type="Pfam" id="PF12850">
    <property type="entry name" value="Metallophos_2"/>
    <property type="match status" value="1"/>
</dbReference>
<dbReference type="NCBIfam" id="TIGR00040">
    <property type="entry name" value="yfcE"/>
    <property type="match status" value="1"/>
</dbReference>
<dbReference type="SUPFAM" id="SSF56300">
    <property type="entry name" value="Metallo-dependent phosphatases"/>
    <property type="match status" value="1"/>
</dbReference>
<dbReference type="InterPro" id="IPR024654">
    <property type="entry name" value="Calcineurin-like_PHP_lpxH"/>
</dbReference>